<dbReference type="SUPFAM" id="SSF159888">
    <property type="entry name" value="YdhG-like"/>
    <property type="match status" value="2"/>
</dbReference>
<reference evidence="3" key="1">
    <citation type="submission" date="2016-10" db="EMBL/GenBank/DDBJ databases">
        <authorList>
            <person name="Varghese N."/>
            <person name="Submissions S."/>
        </authorList>
    </citation>
    <scope>NUCLEOTIDE SEQUENCE [LARGE SCALE GENOMIC DNA]</scope>
    <source>
        <strain evidence="3">DSM 22361</strain>
    </source>
</reference>
<dbReference type="AlphaFoldDB" id="A0A1H5UKS2"/>
<dbReference type="Proteomes" id="UP000236731">
    <property type="component" value="Unassembled WGS sequence"/>
</dbReference>
<dbReference type="RefSeq" id="WP_103905342.1">
    <property type="nucleotide sequence ID" value="NZ_CP049246.1"/>
</dbReference>
<dbReference type="Gene3D" id="3.90.1150.200">
    <property type="match status" value="2"/>
</dbReference>
<name>A0A1H5UKS2_9SPHI</name>
<gene>
    <name evidence="2" type="ORF">SAMN05421877_102331</name>
</gene>
<evidence type="ECO:0000313" key="2">
    <source>
        <dbReference type="EMBL" id="SEF75630.1"/>
    </source>
</evidence>
<dbReference type="OrthoDB" id="214150at2"/>
<keyword evidence="3" id="KW-1185">Reference proteome</keyword>
<feature type="domain" description="YdhG-like" evidence="1">
    <location>
        <begin position="20"/>
        <end position="111"/>
    </location>
</feature>
<protein>
    <submittedName>
        <fullName evidence="2">Uncharacterized conserved protein YdeI, YjbR/CyaY-like superfamily, DUF1801 family</fullName>
    </submittedName>
</protein>
<organism evidence="2 3">
    <name type="scientific">Sphingobacterium lactis</name>
    <dbReference type="NCBI Taxonomy" id="797291"/>
    <lineage>
        <taxon>Bacteria</taxon>
        <taxon>Pseudomonadati</taxon>
        <taxon>Bacteroidota</taxon>
        <taxon>Sphingobacteriia</taxon>
        <taxon>Sphingobacteriales</taxon>
        <taxon>Sphingobacteriaceae</taxon>
        <taxon>Sphingobacterium</taxon>
    </lineage>
</organism>
<dbReference type="EMBL" id="FNUT01000002">
    <property type="protein sequence ID" value="SEF75630.1"/>
    <property type="molecule type" value="Genomic_DNA"/>
</dbReference>
<dbReference type="InterPro" id="IPR014922">
    <property type="entry name" value="YdhG-like"/>
</dbReference>
<dbReference type="Pfam" id="PF08818">
    <property type="entry name" value="DUF1801"/>
    <property type="match status" value="2"/>
</dbReference>
<accession>A0A1H5UKS2</accession>
<proteinExistence type="predicted"/>
<dbReference type="Pfam" id="PF13376">
    <property type="entry name" value="OmdA"/>
    <property type="match status" value="1"/>
</dbReference>
<feature type="domain" description="YdhG-like" evidence="1">
    <location>
        <begin position="135"/>
        <end position="228"/>
    </location>
</feature>
<evidence type="ECO:0000313" key="3">
    <source>
        <dbReference type="Proteomes" id="UP000236731"/>
    </source>
</evidence>
<sequence>METTFTTIDEYIAGYDGELRQRLDELREIIRKAAPKEAKETINYRMPTFRYNGNLIHFAMFKHHIGVYPGVEAIDKFAQELKDYKTSKGAVQLPLDKPIPKKLITDMVLFNVEMLQDKKNPSWETKYPQWEACEEFMAQLILKTTSPLKKEIKWGANVYTFSGKNVIGWGGFKDFFSLWFYNGVFLTDSLEVLITASEGKTKSLRQWRFTDVKQMDEQQILNYIEESVQTIRDGKEIKPEKASPKKVEGLLKEALDNDVQFAHAFQKLTPGKQKDYIEHIEEAKQEKTKLARIDKIKPMILEGKGLHDKYKR</sequence>
<evidence type="ECO:0000259" key="1">
    <source>
        <dbReference type="Pfam" id="PF08818"/>
    </source>
</evidence>